<accession>A0ABQ4B7A8</accession>
<protein>
    <submittedName>
        <fullName evidence="2">Uncharacterized protein</fullName>
    </submittedName>
</protein>
<gene>
    <name evidence="2" type="ORF">Apa02nite_026850</name>
</gene>
<dbReference type="Proteomes" id="UP000624709">
    <property type="component" value="Unassembled WGS sequence"/>
</dbReference>
<reference evidence="2 3" key="1">
    <citation type="submission" date="2021-01" db="EMBL/GenBank/DDBJ databases">
        <title>Whole genome shotgun sequence of Actinoplanes palleronii NBRC 14916.</title>
        <authorList>
            <person name="Komaki H."/>
            <person name="Tamura T."/>
        </authorList>
    </citation>
    <scope>NUCLEOTIDE SEQUENCE [LARGE SCALE GENOMIC DNA]</scope>
    <source>
        <strain evidence="2 3">NBRC 14916</strain>
    </source>
</reference>
<sequence length="65" mass="6994">MNWIDVDNVGTFKADSGSQCRNRSFQTSEQAAAGNAAQSARSWHGLRESFPDSPAAPPRTVGVKE</sequence>
<feature type="compositionally biased region" description="Low complexity" evidence="1">
    <location>
        <begin position="26"/>
        <end position="42"/>
    </location>
</feature>
<dbReference type="EMBL" id="BOMS01000037">
    <property type="protein sequence ID" value="GIE66577.1"/>
    <property type="molecule type" value="Genomic_DNA"/>
</dbReference>
<keyword evidence="3" id="KW-1185">Reference proteome</keyword>
<feature type="compositionally biased region" description="Polar residues" evidence="1">
    <location>
        <begin position="16"/>
        <end position="25"/>
    </location>
</feature>
<comment type="caution">
    <text evidence="2">The sequence shown here is derived from an EMBL/GenBank/DDBJ whole genome shotgun (WGS) entry which is preliminary data.</text>
</comment>
<name>A0ABQ4B7A8_9ACTN</name>
<proteinExistence type="predicted"/>
<organism evidence="2 3">
    <name type="scientific">Actinoplanes palleronii</name>
    <dbReference type="NCBI Taxonomy" id="113570"/>
    <lineage>
        <taxon>Bacteria</taxon>
        <taxon>Bacillati</taxon>
        <taxon>Actinomycetota</taxon>
        <taxon>Actinomycetes</taxon>
        <taxon>Micromonosporales</taxon>
        <taxon>Micromonosporaceae</taxon>
        <taxon>Actinoplanes</taxon>
    </lineage>
</organism>
<evidence type="ECO:0000313" key="2">
    <source>
        <dbReference type="EMBL" id="GIE66577.1"/>
    </source>
</evidence>
<evidence type="ECO:0000256" key="1">
    <source>
        <dbReference type="SAM" id="MobiDB-lite"/>
    </source>
</evidence>
<evidence type="ECO:0000313" key="3">
    <source>
        <dbReference type="Proteomes" id="UP000624709"/>
    </source>
</evidence>
<feature type="region of interest" description="Disordered" evidence="1">
    <location>
        <begin position="13"/>
        <end position="65"/>
    </location>
</feature>